<protein>
    <submittedName>
        <fullName evidence="1">Uncharacterized protein</fullName>
    </submittedName>
</protein>
<accession>A0A0G4GUH3</accession>
<name>A0A0G4GUH3_9ALVE</name>
<dbReference type="EMBL" id="CDMZ01001562">
    <property type="protein sequence ID" value="CEM34462.1"/>
    <property type="molecule type" value="Genomic_DNA"/>
</dbReference>
<gene>
    <name evidence="1" type="ORF">Cvel_23426</name>
</gene>
<sequence length="116" mass="12787">MQLIHGAPVRIAFSGVQSSSTMNTTQSRCPSTLMDARTTCVYGWRVDWLRTSAYTRQAGRVRITHWFTPTIDLMRGIRLSSTSSSPAGFTSSALASSLFGFSPNALQRAYVFMPSQ</sequence>
<proteinExistence type="predicted"/>
<reference evidence="1" key="1">
    <citation type="submission" date="2014-11" db="EMBL/GenBank/DDBJ databases">
        <authorList>
            <person name="Otto D Thomas"/>
            <person name="Naeem Raeece"/>
        </authorList>
    </citation>
    <scope>NUCLEOTIDE SEQUENCE</scope>
</reference>
<evidence type="ECO:0000313" key="1">
    <source>
        <dbReference type="EMBL" id="CEM34462.1"/>
    </source>
</evidence>
<dbReference type="VEuPathDB" id="CryptoDB:Cvel_23426"/>
<dbReference type="AlphaFoldDB" id="A0A0G4GUH3"/>
<organism evidence="1">
    <name type="scientific">Chromera velia CCMP2878</name>
    <dbReference type="NCBI Taxonomy" id="1169474"/>
    <lineage>
        <taxon>Eukaryota</taxon>
        <taxon>Sar</taxon>
        <taxon>Alveolata</taxon>
        <taxon>Colpodellida</taxon>
        <taxon>Chromeraceae</taxon>
        <taxon>Chromera</taxon>
    </lineage>
</organism>